<reference evidence="3 4" key="1">
    <citation type="submission" date="2024-10" db="EMBL/GenBank/DDBJ databases">
        <title>Updated reference genomes for cyclostephanoid diatoms.</title>
        <authorList>
            <person name="Roberts W.R."/>
            <person name="Alverson A.J."/>
        </authorList>
    </citation>
    <scope>NUCLEOTIDE SEQUENCE [LARGE SCALE GENOMIC DNA]</scope>
    <source>
        <strain evidence="3 4">AJA010-31</strain>
    </source>
</reference>
<proteinExistence type="predicted"/>
<evidence type="ECO:0000313" key="4">
    <source>
        <dbReference type="Proteomes" id="UP001530400"/>
    </source>
</evidence>
<dbReference type="EMBL" id="JALLPJ020001387">
    <property type="protein sequence ID" value="KAL3766345.1"/>
    <property type="molecule type" value="Genomic_DNA"/>
</dbReference>
<organism evidence="3 4">
    <name type="scientific">Cyclotella atomus</name>
    <dbReference type="NCBI Taxonomy" id="382360"/>
    <lineage>
        <taxon>Eukaryota</taxon>
        <taxon>Sar</taxon>
        <taxon>Stramenopiles</taxon>
        <taxon>Ochrophyta</taxon>
        <taxon>Bacillariophyta</taxon>
        <taxon>Coscinodiscophyceae</taxon>
        <taxon>Thalassiosirophycidae</taxon>
        <taxon>Stephanodiscales</taxon>
        <taxon>Stephanodiscaceae</taxon>
        <taxon>Cyclotella</taxon>
    </lineage>
</organism>
<keyword evidence="2" id="KW-0812">Transmembrane</keyword>
<protein>
    <recommendedName>
        <fullName evidence="5">FG-GAP repeat-containing protein</fullName>
    </recommendedName>
</protein>
<evidence type="ECO:0000313" key="3">
    <source>
        <dbReference type="EMBL" id="KAL3766345.1"/>
    </source>
</evidence>
<feature type="region of interest" description="Disordered" evidence="1">
    <location>
        <begin position="203"/>
        <end position="231"/>
    </location>
</feature>
<feature type="compositionally biased region" description="Basic residues" evidence="1">
    <location>
        <begin position="552"/>
        <end position="566"/>
    </location>
</feature>
<keyword evidence="2" id="KW-0472">Membrane</keyword>
<dbReference type="SUPFAM" id="SSF69318">
    <property type="entry name" value="Integrin alpha N-terminal domain"/>
    <property type="match status" value="1"/>
</dbReference>
<accession>A0ABD3MQT4</accession>
<name>A0ABD3MQT4_9STRA</name>
<evidence type="ECO:0000256" key="2">
    <source>
        <dbReference type="SAM" id="Phobius"/>
    </source>
</evidence>
<dbReference type="AlphaFoldDB" id="A0ABD3MQT4"/>
<feature type="transmembrane region" description="Helical" evidence="2">
    <location>
        <begin position="907"/>
        <end position="926"/>
    </location>
</feature>
<dbReference type="Proteomes" id="UP001530400">
    <property type="component" value="Unassembled WGS sequence"/>
</dbReference>
<evidence type="ECO:0000256" key="1">
    <source>
        <dbReference type="SAM" id="MobiDB-lite"/>
    </source>
</evidence>
<gene>
    <name evidence="3" type="ORF">ACHAWO_012424</name>
</gene>
<dbReference type="PANTHER" id="PTHR34284">
    <property type="entry name" value="FG-GAP REPEAT-CONTAINING PROTEIN"/>
    <property type="match status" value="1"/>
</dbReference>
<keyword evidence="2" id="KW-1133">Transmembrane helix</keyword>
<sequence length="940" mass="103078">MSYPSYYTPTYRPPNGTLTSSSSKIHLRKIDTLAILTCLLLLRLAFTPSSIITSTILNFDSNIGASMELVFYHAFQAKNNGSVARPVSMDIDGDGTVDALVLAVYRKEEDVVNEMKLETLKPSRKEVDVKHDSSIWGDGKWGLRVINLKPLHSRDEEMIDDPNGPFAPRTMFLSPLAGDDDDSAGDVYPIKLQSVQIPIQRNKLGEEERSRQRHKKMDVSSSNIGGYGTNSGIPLKDELNKEYDRTRHYFCGRDWHHASSSCHRHCPGGVSTECNDGETCYADTPCDAMLPLDTTSKEITEETEMALTIRGTLPGITTIWSDGSVTLHAITADVVVNDAPKHEHRGKRERQKKKKPELEMKQMWRAYPLGKAFGSAAIDFQELGLTFESGVIYGASEHQSEKVGNGVEHNQIGAHGAIILGGRYTLPIVNTPKVSFHALDALTGVSLWELDGSRGSKSMQQRESDTEPVIPIIHKTSSARRRSHLPVKDTMDEELDNENSFAKGDEAMTSEECMAHFRHSLFDESNGALPHEFWDGDRGGFSVGRFERVKKSPRKRSISLNKKKQLNQKDALVGRGRDGPSLPKNGGMARPVGGAALGISREASSSWQTDFLHRAIPQRLLNQQKYNAHHPKTGKPNVVIFHGRDGLAVLSLKNGRPVCHVSLVDNALYADIDRDGMVDVIQVVTPSDEFHSRIDNLIQRINKSENEAGGQLGAKNDPEYCHALVTSGLPPREEVFTAPLCLGGPSKIRNKLHAAPPLLIEGSLGYGNDVVFAVNNGVVVRYDFNGREVWRKKSAKDGTPSWHSDSVLLGRVQFGTVKSHSSVSASSHRNQHRPGSPVRPIVLSGEDKAAILSPANGKVLASVTLPQSAVGQPFLGDLNGDGTDDLCVVSKDAVWGYRIIVETGRSGFFSIVVTTLVIGVALSALIHKTNSHTSRRSMDA</sequence>
<feature type="region of interest" description="Disordered" evidence="1">
    <location>
        <begin position="552"/>
        <end position="590"/>
    </location>
</feature>
<dbReference type="PANTHER" id="PTHR34284:SF1">
    <property type="entry name" value="FG-GAP REPEAT-CONTAINING PROTEIN"/>
    <property type="match status" value="1"/>
</dbReference>
<dbReference type="InterPro" id="IPR028994">
    <property type="entry name" value="Integrin_alpha_N"/>
</dbReference>
<keyword evidence="4" id="KW-1185">Reference proteome</keyword>
<comment type="caution">
    <text evidence="3">The sequence shown here is derived from an EMBL/GenBank/DDBJ whole genome shotgun (WGS) entry which is preliminary data.</text>
</comment>
<evidence type="ECO:0008006" key="5">
    <source>
        <dbReference type="Google" id="ProtNLM"/>
    </source>
</evidence>